<evidence type="ECO:0000256" key="4">
    <source>
        <dbReference type="ARBA" id="ARBA00019403"/>
    </source>
</evidence>
<keyword evidence="7" id="KW-0227">DNA damage</keyword>
<dbReference type="SMART" id="SM00987">
    <property type="entry name" value="UreE_C"/>
    <property type="match status" value="1"/>
</dbReference>
<evidence type="ECO:0000313" key="14">
    <source>
        <dbReference type="EMBL" id="RLE52291.1"/>
    </source>
</evidence>
<keyword evidence="6" id="KW-0479">Metal-binding</keyword>
<dbReference type="SMART" id="SM00986">
    <property type="entry name" value="UDG"/>
    <property type="match status" value="1"/>
</dbReference>
<dbReference type="EMBL" id="QMQX01000059">
    <property type="protein sequence ID" value="RLE52291.1"/>
    <property type="molecule type" value="Genomic_DNA"/>
</dbReference>
<dbReference type="PANTHER" id="PTHR33693:SF1">
    <property type="entry name" value="TYPE-4 URACIL-DNA GLYCOSYLASE"/>
    <property type="match status" value="1"/>
</dbReference>
<evidence type="ECO:0000256" key="9">
    <source>
        <dbReference type="ARBA" id="ARBA00023004"/>
    </source>
</evidence>
<dbReference type="GO" id="GO:0046872">
    <property type="term" value="F:metal ion binding"/>
    <property type="evidence" value="ECO:0007669"/>
    <property type="project" value="UniProtKB-KW"/>
</dbReference>
<keyword evidence="9" id="KW-0408">Iron</keyword>
<dbReference type="Gene3D" id="3.40.470.10">
    <property type="entry name" value="Uracil-DNA glycosylase-like domain"/>
    <property type="match status" value="1"/>
</dbReference>
<evidence type="ECO:0000313" key="16">
    <source>
        <dbReference type="Proteomes" id="UP000278475"/>
    </source>
</evidence>
<name>A0A497EZ43_9CREN</name>
<keyword evidence="11" id="KW-0234">DNA repair</keyword>
<dbReference type="EMBL" id="QMQV01000029">
    <property type="protein sequence ID" value="RLE49615.1"/>
    <property type="molecule type" value="Genomic_DNA"/>
</dbReference>
<dbReference type="InterPro" id="IPR005273">
    <property type="entry name" value="Ura-DNA_glyco_family4"/>
</dbReference>
<evidence type="ECO:0000313" key="13">
    <source>
        <dbReference type="EMBL" id="RLE49615.1"/>
    </source>
</evidence>
<keyword evidence="5" id="KW-0004">4Fe-4S</keyword>
<dbReference type="GO" id="GO:0006281">
    <property type="term" value="P:DNA repair"/>
    <property type="evidence" value="ECO:0007669"/>
    <property type="project" value="UniProtKB-KW"/>
</dbReference>
<evidence type="ECO:0000259" key="12">
    <source>
        <dbReference type="SMART" id="SM00986"/>
    </source>
</evidence>
<dbReference type="Proteomes" id="UP000272051">
    <property type="component" value="Unassembled WGS sequence"/>
</dbReference>
<evidence type="ECO:0000256" key="5">
    <source>
        <dbReference type="ARBA" id="ARBA00022485"/>
    </source>
</evidence>
<dbReference type="PANTHER" id="PTHR33693">
    <property type="entry name" value="TYPE-5 URACIL-DNA GLYCOSYLASE"/>
    <property type="match status" value="1"/>
</dbReference>
<comment type="caution">
    <text evidence="14">The sequence shown here is derived from an EMBL/GenBank/DDBJ whole genome shotgun (WGS) entry which is preliminary data.</text>
</comment>
<dbReference type="Proteomes" id="UP000278475">
    <property type="component" value="Unassembled WGS sequence"/>
</dbReference>
<dbReference type="NCBIfam" id="NF040953">
    <property type="entry name" value="Arch_udg"/>
    <property type="match status" value="1"/>
</dbReference>
<evidence type="ECO:0000256" key="10">
    <source>
        <dbReference type="ARBA" id="ARBA00023014"/>
    </source>
</evidence>
<evidence type="ECO:0000256" key="2">
    <source>
        <dbReference type="ARBA" id="ARBA00006521"/>
    </source>
</evidence>
<dbReference type="CDD" id="cd10030">
    <property type="entry name" value="UDG-F4_TTUDGA_SPO1dp_like"/>
    <property type="match status" value="1"/>
</dbReference>
<proteinExistence type="inferred from homology"/>
<gene>
    <name evidence="13" type="ORF">DRJ31_04310</name>
    <name evidence="14" type="ORF">DRJ33_04155</name>
</gene>
<dbReference type="NCBIfam" id="TIGR00758">
    <property type="entry name" value="UDG_fam4"/>
    <property type="match status" value="1"/>
</dbReference>
<comment type="similarity">
    <text evidence="2">Belongs to the uracil-DNA glycosylase (UDG) superfamily. Type 4 (UDGa) family.</text>
</comment>
<dbReference type="InterPro" id="IPR053423">
    <property type="entry name" value="Type-4_UDG"/>
</dbReference>
<dbReference type="Pfam" id="PF03167">
    <property type="entry name" value="UDG"/>
    <property type="match status" value="1"/>
</dbReference>
<dbReference type="SUPFAM" id="SSF52141">
    <property type="entry name" value="Uracil-DNA glycosylase-like"/>
    <property type="match status" value="1"/>
</dbReference>
<evidence type="ECO:0000256" key="11">
    <source>
        <dbReference type="ARBA" id="ARBA00023204"/>
    </source>
</evidence>
<comment type="catalytic activity">
    <reaction evidence="1">
        <text>Hydrolyzes single-stranded DNA or mismatched double-stranded DNA and polynucleotides, releasing free uracil.</text>
        <dbReference type="EC" id="3.2.2.27"/>
    </reaction>
</comment>
<keyword evidence="10" id="KW-0411">Iron-sulfur</keyword>
<feature type="domain" description="Uracil-DNA glycosylase-like" evidence="12">
    <location>
        <begin position="25"/>
        <end position="179"/>
    </location>
</feature>
<dbReference type="InterPro" id="IPR005122">
    <property type="entry name" value="Uracil-DNA_glycosylase-like"/>
</dbReference>
<evidence type="ECO:0000313" key="15">
    <source>
        <dbReference type="Proteomes" id="UP000272051"/>
    </source>
</evidence>
<sequence length="191" mass="21320">MKDLVERVKKCTKCKLHVGRRNPVVGRGSLYSKVMFIGEAPGYHEDVQGLPFVGAAGKLLSQLLASVGINEQEVYITNVVKCRPPENRDPEPDEIEACTPYLDEQIKIISPAIIVTLGRHSANYIFSKAGWNFSSIEKIRGKVRIGKILGLNIIVIPTYHPAAALYNPALKAKLEQDLRMVKEELIKPRLF</sequence>
<dbReference type="InterPro" id="IPR051536">
    <property type="entry name" value="UDG_Type-4/5"/>
</dbReference>
<dbReference type="EC" id="3.2.2.27" evidence="3"/>
<evidence type="ECO:0000256" key="7">
    <source>
        <dbReference type="ARBA" id="ARBA00022763"/>
    </source>
</evidence>
<dbReference type="InterPro" id="IPR036895">
    <property type="entry name" value="Uracil-DNA_glycosylase-like_sf"/>
</dbReference>
<dbReference type="AlphaFoldDB" id="A0A497EZ43"/>
<accession>A0A497EZ43</accession>
<reference evidence="15 16" key="1">
    <citation type="submission" date="2018-06" db="EMBL/GenBank/DDBJ databases">
        <title>Extensive metabolic versatility and redundancy in microbially diverse, dynamic hydrothermal sediments.</title>
        <authorList>
            <person name="Dombrowski N."/>
            <person name="Teske A."/>
            <person name="Baker B.J."/>
        </authorList>
    </citation>
    <scope>NUCLEOTIDE SEQUENCE [LARGE SCALE GENOMIC DNA]</scope>
    <source>
        <strain evidence="14">B34_G17</strain>
        <strain evidence="13">B66_G16</strain>
    </source>
</reference>
<evidence type="ECO:0000256" key="6">
    <source>
        <dbReference type="ARBA" id="ARBA00022723"/>
    </source>
</evidence>
<dbReference type="GO" id="GO:0051539">
    <property type="term" value="F:4 iron, 4 sulfur cluster binding"/>
    <property type="evidence" value="ECO:0007669"/>
    <property type="project" value="UniProtKB-KW"/>
</dbReference>
<evidence type="ECO:0000256" key="8">
    <source>
        <dbReference type="ARBA" id="ARBA00022801"/>
    </source>
</evidence>
<protein>
    <recommendedName>
        <fullName evidence="4">Type-4 uracil-DNA glycosylase</fullName>
        <ecNumber evidence="3">3.2.2.27</ecNumber>
    </recommendedName>
</protein>
<organism evidence="14 15">
    <name type="scientific">Thermoproteota archaeon</name>
    <dbReference type="NCBI Taxonomy" id="2056631"/>
    <lineage>
        <taxon>Archaea</taxon>
        <taxon>Thermoproteota</taxon>
    </lineage>
</organism>
<keyword evidence="8" id="KW-0378">Hydrolase</keyword>
<dbReference type="GO" id="GO:0004844">
    <property type="term" value="F:uracil DNA N-glycosylase activity"/>
    <property type="evidence" value="ECO:0007669"/>
    <property type="project" value="UniProtKB-EC"/>
</dbReference>
<evidence type="ECO:0000256" key="1">
    <source>
        <dbReference type="ARBA" id="ARBA00001400"/>
    </source>
</evidence>
<evidence type="ECO:0000256" key="3">
    <source>
        <dbReference type="ARBA" id="ARBA00012030"/>
    </source>
</evidence>